<dbReference type="PANTHER" id="PTHR40396:SF1">
    <property type="entry name" value="ATPASE AAA-TYPE CORE DOMAIN-CONTAINING PROTEIN"/>
    <property type="match status" value="1"/>
</dbReference>
<dbReference type="Pfam" id="PF13476">
    <property type="entry name" value="AAA_23"/>
    <property type="match status" value="1"/>
</dbReference>
<feature type="domain" description="ATPase AAA-type core" evidence="1">
    <location>
        <begin position="267"/>
        <end position="380"/>
    </location>
</feature>
<accession>A0A844F1R4</accession>
<dbReference type="GO" id="GO:0005524">
    <property type="term" value="F:ATP binding"/>
    <property type="evidence" value="ECO:0007669"/>
    <property type="project" value="InterPro"/>
</dbReference>
<evidence type="ECO:0000259" key="2">
    <source>
        <dbReference type="Pfam" id="PF13476"/>
    </source>
</evidence>
<dbReference type="RefSeq" id="WP_154322130.1">
    <property type="nucleotide sequence ID" value="NZ_CP045695.1"/>
</dbReference>
<organism evidence="3 4">
    <name type="scientific">Clostridium scindens (strain JCM 10418 / VPI 12708)</name>
    <dbReference type="NCBI Taxonomy" id="29347"/>
    <lineage>
        <taxon>Bacteria</taxon>
        <taxon>Bacillati</taxon>
        <taxon>Bacillota</taxon>
        <taxon>Clostridia</taxon>
        <taxon>Lachnospirales</taxon>
        <taxon>Lachnospiraceae</taxon>
    </lineage>
</organism>
<protein>
    <submittedName>
        <fullName evidence="3">AAA family ATPase</fullName>
    </submittedName>
</protein>
<dbReference type="Proteomes" id="UP000462363">
    <property type="component" value="Unassembled WGS sequence"/>
</dbReference>
<sequence length="449" mass="52098">MFTNIKLKYFKSFKNVEINLQSKKGEYKPLAIIYGENGSGKTTISQAFLALERTMQTMQVKGMLKDLLDEKFTPPEDFPLKPDVMLRILKSKLSVNGIESIIDEYKMINSDENMSLEYEFNIGGGSGSYYVEMDSFSVVKERLEYKLNKNRGCYFSIEDDDIYINEKIFESKEFYELIKSQVGMYWGKHTLLSILYFEMGDKSDTYINSNISINLMNLMTAFEKINFRIPRASDGQSLALNAENEILGHLVSGVIEKKNKDKLDEVENLLNQFFKSMFNDVVKAFYKKSSKKNEIRYDLFLRKRIENYEYDIDFQLESNGTQEIIDLLPYLVSAVSGSCVIIDEYGIGVHDLLATKLLASIGHQIKGQLILTTHNTLLMDYAEVNPDALYFIMNDNTFKKSVKCVTEIEERLHPNYNYRKRYFTNVLYEDALPDLKNNNINLEEFARLY</sequence>
<dbReference type="AlphaFoldDB" id="A0A844F1R4"/>
<reference evidence="3 4" key="1">
    <citation type="submission" date="2019-08" db="EMBL/GenBank/DDBJ databases">
        <title>In-depth cultivation of the pig gut microbiome towards novel bacterial diversity and tailored functional studies.</title>
        <authorList>
            <person name="Wylensek D."/>
            <person name="Hitch T.C.A."/>
            <person name="Clavel T."/>
        </authorList>
    </citation>
    <scope>NUCLEOTIDE SEQUENCE [LARGE SCALE GENOMIC DNA]</scope>
    <source>
        <strain evidence="3 4">BL-389-WT-3D</strain>
    </source>
</reference>
<dbReference type="PANTHER" id="PTHR40396">
    <property type="entry name" value="ATPASE-LIKE PROTEIN"/>
    <property type="match status" value="1"/>
</dbReference>
<proteinExistence type="predicted"/>
<name>A0A844F1R4_CLOSV</name>
<dbReference type="InterPro" id="IPR038729">
    <property type="entry name" value="Rad50/SbcC_AAA"/>
</dbReference>
<gene>
    <name evidence="3" type="ORF">FYJ37_03255</name>
</gene>
<feature type="domain" description="Rad50/SbcC-type AAA" evidence="2">
    <location>
        <begin position="5"/>
        <end position="48"/>
    </location>
</feature>
<dbReference type="GO" id="GO:0016887">
    <property type="term" value="F:ATP hydrolysis activity"/>
    <property type="evidence" value="ECO:0007669"/>
    <property type="project" value="InterPro"/>
</dbReference>
<comment type="caution">
    <text evidence="3">The sequence shown here is derived from an EMBL/GenBank/DDBJ whole genome shotgun (WGS) entry which is preliminary data.</text>
</comment>
<evidence type="ECO:0000313" key="3">
    <source>
        <dbReference type="EMBL" id="MSS39398.1"/>
    </source>
</evidence>
<evidence type="ECO:0000313" key="4">
    <source>
        <dbReference type="Proteomes" id="UP000462363"/>
    </source>
</evidence>
<dbReference type="SUPFAM" id="SSF52540">
    <property type="entry name" value="P-loop containing nucleoside triphosphate hydrolases"/>
    <property type="match status" value="1"/>
</dbReference>
<dbReference type="InterPro" id="IPR027417">
    <property type="entry name" value="P-loop_NTPase"/>
</dbReference>
<dbReference type="Pfam" id="PF13304">
    <property type="entry name" value="AAA_21"/>
    <property type="match status" value="1"/>
</dbReference>
<dbReference type="InterPro" id="IPR003959">
    <property type="entry name" value="ATPase_AAA_core"/>
</dbReference>
<dbReference type="Gene3D" id="3.40.50.300">
    <property type="entry name" value="P-loop containing nucleotide triphosphate hydrolases"/>
    <property type="match status" value="1"/>
</dbReference>
<evidence type="ECO:0000259" key="1">
    <source>
        <dbReference type="Pfam" id="PF13304"/>
    </source>
</evidence>
<dbReference type="EMBL" id="VUMB01000005">
    <property type="protein sequence ID" value="MSS39398.1"/>
    <property type="molecule type" value="Genomic_DNA"/>
</dbReference>